<keyword evidence="1" id="KW-0677">Repeat</keyword>
<dbReference type="PANTHER" id="PTHR11242">
    <property type="entry name" value="ARYL HYDROCARBON RECEPTOR INTERACTING PROTEIN RELATED"/>
    <property type="match status" value="1"/>
</dbReference>
<name>A0A803LGH9_CHEQI</name>
<reference evidence="4" key="1">
    <citation type="journal article" date="2017" name="Nature">
        <title>The genome of Chenopodium quinoa.</title>
        <authorList>
            <person name="Jarvis D.E."/>
            <person name="Ho Y.S."/>
            <person name="Lightfoot D.J."/>
            <person name="Schmoeckel S.M."/>
            <person name="Li B."/>
            <person name="Borm T.J.A."/>
            <person name="Ohyanagi H."/>
            <person name="Mineta K."/>
            <person name="Michell C.T."/>
            <person name="Saber N."/>
            <person name="Kharbatia N.M."/>
            <person name="Rupper R.R."/>
            <person name="Sharp A.R."/>
            <person name="Dally N."/>
            <person name="Boughton B.A."/>
            <person name="Woo Y.H."/>
            <person name="Gao G."/>
            <person name="Schijlen E.G.W.M."/>
            <person name="Guo X."/>
            <person name="Momin A.A."/>
            <person name="Negrao S."/>
            <person name="Al-Babili S."/>
            <person name="Gehring C."/>
            <person name="Roessner U."/>
            <person name="Jung C."/>
            <person name="Murphy K."/>
            <person name="Arold S.T."/>
            <person name="Gojobori T."/>
            <person name="van der Linden C.G."/>
            <person name="van Loo E.N."/>
            <person name="Jellen E.N."/>
            <person name="Maughan P.J."/>
            <person name="Tester M."/>
        </authorList>
    </citation>
    <scope>NUCLEOTIDE SEQUENCE [LARGE SCALE GENOMIC DNA]</scope>
    <source>
        <strain evidence="4">cv. PI 614886</strain>
    </source>
</reference>
<evidence type="ECO:0000313" key="4">
    <source>
        <dbReference type="EnsemblPlants" id="AUR62013076-RA:cds"/>
    </source>
</evidence>
<evidence type="ECO:0000256" key="2">
    <source>
        <dbReference type="ARBA" id="ARBA00022803"/>
    </source>
</evidence>
<evidence type="ECO:0000313" key="5">
    <source>
        <dbReference type="Proteomes" id="UP000596660"/>
    </source>
</evidence>
<evidence type="ECO:0000256" key="1">
    <source>
        <dbReference type="ARBA" id="ARBA00022737"/>
    </source>
</evidence>
<dbReference type="SMART" id="SM00028">
    <property type="entry name" value="TPR"/>
    <property type="match status" value="2"/>
</dbReference>
<dbReference type="AlphaFoldDB" id="A0A803LGH9"/>
<organism evidence="4 5">
    <name type="scientific">Chenopodium quinoa</name>
    <name type="common">Quinoa</name>
    <dbReference type="NCBI Taxonomy" id="63459"/>
    <lineage>
        <taxon>Eukaryota</taxon>
        <taxon>Viridiplantae</taxon>
        <taxon>Streptophyta</taxon>
        <taxon>Embryophyta</taxon>
        <taxon>Tracheophyta</taxon>
        <taxon>Spermatophyta</taxon>
        <taxon>Magnoliopsida</taxon>
        <taxon>eudicotyledons</taxon>
        <taxon>Gunneridae</taxon>
        <taxon>Pentapetalae</taxon>
        <taxon>Caryophyllales</taxon>
        <taxon>Chenopodiaceae</taxon>
        <taxon>Chenopodioideae</taxon>
        <taxon>Atripliceae</taxon>
        <taxon>Chenopodium</taxon>
    </lineage>
</organism>
<dbReference type="InterPro" id="IPR039663">
    <property type="entry name" value="AIP/AIPL1/TTC9"/>
</dbReference>
<dbReference type="Gramene" id="AUR62013076-RA">
    <property type="protein sequence ID" value="AUR62013076-RA:cds"/>
    <property type="gene ID" value="AUR62013076"/>
</dbReference>
<dbReference type="SUPFAM" id="SSF48452">
    <property type="entry name" value="TPR-like"/>
    <property type="match status" value="1"/>
</dbReference>
<dbReference type="Proteomes" id="UP000596660">
    <property type="component" value="Unplaced"/>
</dbReference>
<dbReference type="InterPro" id="IPR019734">
    <property type="entry name" value="TPR_rpt"/>
</dbReference>
<keyword evidence="2" id="KW-0802">TPR repeat</keyword>
<dbReference type="PANTHER" id="PTHR11242:SF0">
    <property type="entry name" value="TPR_REGION DOMAIN-CONTAINING PROTEIN"/>
    <property type="match status" value="1"/>
</dbReference>
<accession>A0A803LGH9</accession>
<dbReference type="Gene3D" id="1.25.40.10">
    <property type="entry name" value="Tetratricopeptide repeat domain"/>
    <property type="match status" value="1"/>
</dbReference>
<evidence type="ECO:0000256" key="3">
    <source>
        <dbReference type="SAM" id="MobiDB-lite"/>
    </source>
</evidence>
<sequence length="360" mass="40404">MLCISHVEENDISSYELEYSVGQLENPFGIFNFVKSLKDEGNIFYKHNQLGSAIAKYSLALKLLSFASVSSEEDKLLFSGTAVSLNLNLGACFIKVKDYDRVGQLCSAVLCFDTTNVKAYYRRAIVALGLNKPTLAFMDLAQALKIDPDNSESQQKLKEVISLLDGHVRRRTGVKDDTKMEKDVCGYSLDLEGHFKNKKPKSDRVKFRFLSRKRNDSYLRLTPTMYGVISKGRTVQYLCSRQKNFITIRVANPLKKMDNGESQEVSPPMEFSHPPVEGHDRCESTPDLMQEDPSIGMAGLESSCEAASILQPVSPVSSPLQTPVHPRTSSSELLLGFVSSSRSRFRRKYVTLQSRSSMFY</sequence>
<dbReference type="InterPro" id="IPR011990">
    <property type="entry name" value="TPR-like_helical_dom_sf"/>
</dbReference>
<reference evidence="4" key="2">
    <citation type="submission" date="2021-03" db="UniProtKB">
        <authorList>
            <consortium name="EnsemblPlants"/>
        </authorList>
    </citation>
    <scope>IDENTIFICATION</scope>
</reference>
<protein>
    <submittedName>
        <fullName evidence="4">Uncharacterized protein</fullName>
    </submittedName>
</protein>
<dbReference type="EnsemblPlants" id="AUR62013076-RA">
    <property type="protein sequence ID" value="AUR62013076-RA:cds"/>
    <property type="gene ID" value="AUR62013076"/>
</dbReference>
<proteinExistence type="predicted"/>
<feature type="region of interest" description="Disordered" evidence="3">
    <location>
        <begin position="258"/>
        <end position="283"/>
    </location>
</feature>
<keyword evidence="5" id="KW-1185">Reference proteome</keyword>